<feature type="active site" description="Proton donor/acceptor" evidence="1">
    <location>
        <position position="247"/>
    </location>
</feature>
<dbReference type="Gene3D" id="3.40.630.10">
    <property type="entry name" value="Zn peptidases"/>
    <property type="match status" value="1"/>
</dbReference>
<reference evidence="3" key="1">
    <citation type="journal article" date="2023" name="Int. J. Syst. Evol. Microbiol.">
        <title>&lt;i&gt;Shewanella septentrionalis&lt;/i&gt; sp. nov. and &lt;i&gt;Shewanella holmiensis&lt;/i&gt; sp. nov., isolated from Baltic Sea water and sediments.</title>
        <authorList>
            <person name="Martin-Rodriguez A.J."/>
            <person name="Thorell K."/>
            <person name="Joffre E."/>
            <person name="Jensie-Markopoulos S."/>
            <person name="Moore E.R.B."/>
            <person name="Sjoling A."/>
        </authorList>
    </citation>
    <scope>NUCLEOTIDE SEQUENCE</scope>
    <source>
        <strain evidence="3">SP1S2-7</strain>
    </source>
</reference>
<comment type="caution">
    <text evidence="3">The sequence shown here is derived from an EMBL/GenBank/DDBJ whole genome shotgun (WGS) entry which is preliminary data.</text>
</comment>
<evidence type="ECO:0000259" key="2">
    <source>
        <dbReference type="PROSITE" id="PS52035"/>
    </source>
</evidence>
<evidence type="ECO:0000313" key="4">
    <source>
        <dbReference type="Proteomes" id="UP001155546"/>
    </source>
</evidence>
<accession>A0A9X2WQK2</accession>
<dbReference type="GO" id="GO:0004181">
    <property type="term" value="F:metallocarboxypeptidase activity"/>
    <property type="evidence" value="ECO:0007669"/>
    <property type="project" value="InterPro"/>
</dbReference>
<dbReference type="PROSITE" id="PS52035">
    <property type="entry name" value="PEPTIDASE_M14"/>
    <property type="match status" value="1"/>
</dbReference>
<name>A0A9X2WQK2_9GAMM</name>
<evidence type="ECO:0000256" key="1">
    <source>
        <dbReference type="PROSITE-ProRule" id="PRU01379"/>
    </source>
</evidence>
<dbReference type="InterPro" id="IPR000834">
    <property type="entry name" value="Peptidase_M14"/>
</dbReference>
<dbReference type="AlphaFoldDB" id="A0A9X2WQK2"/>
<sequence>MKQLFANYQWNSTLFNCQSNDLKQFEKYLSAQVTRLNLQAKPLGFIDNNHQQYPLSLYQSANIHSDKPSILVCAGFHGEESAGPWGLISALTLLEPSVLENVNLSILPLVNPSGFSIGNRLNLFQQNPNRGFVYQSGQVASNQHTSVEGLLLQQSMATLLGASEHGILTCHEDVLLHDTYLYALESHALPSPLSYQLRDSLGRYFPIAADGEIDDCPVKDGIIFNHFDSSFESALFQSGSQIAICTETPGQQDFDQRVLANRDAITLFINHFVNENRQ</sequence>
<dbReference type="EMBL" id="JAMTCD010000042">
    <property type="protein sequence ID" value="MCT7943693.1"/>
    <property type="molecule type" value="Genomic_DNA"/>
</dbReference>
<protein>
    <submittedName>
        <fullName evidence="3">M14 family metallocarboxypeptidase</fullName>
    </submittedName>
</protein>
<dbReference type="CDD" id="cd06231">
    <property type="entry name" value="M14_REP34-like"/>
    <property type="match status" value="1"/>
</dbReference>
<dbReference type="Proteomes" id="UP001155546">
    <property type="component" value="Unassembled WGS sequence"/>
</dbReference>
<evidence type="ECO:0000313" key="3">
    <source>
        <dbReference type="EMBL" id="MCT7943693.1"/>
    </source>
</evidence>
<dbReference type="RefSeq" id="WP_261299982.1">
    <property type="nucleotide sequence ID" value="NZ_JAMTCD010000042.1"/>
</dbReference>
<comment type="similarity">
    <text evidence="1">Belongs to the peptidase M14 family.</text>
</comment>
<dbReference type="GO" id="GO:0008270">
    <property type="term" value="F:zinc ion binding"/>
    <property type="evidence" value="ECO:0007669"/>
    <property type="project" value="InterPro"/>
</dbReference>
<dbReference type="GO" id="GO:0006508">
    <property type="term" value="P:proteolysis"/>
    <property type="evidence" value="ECO:0007669"/>
    <property type="project" value="InterPro"/>
</dbReference>
<gene>
    <name evidence="3" type="ORF">NE535_18210</name>
</gene>
<keyword evidence="4" id="KW-1185">Reference proteome</keyword>
<organism evidence="3 4">
    <name type="scientific">Shewanella holmiensis</name>
    <dbReference type="NCBI Taxonomy" id="2952222"/>
    <lineage>
        <taxon>Bacteria</taxon>
        <taxon>Pseudomonadati</taxon>
        <taxon>Pseudomonadota</taxon>
        <taxon>Gammaproteobacteria</taxon>
        <taxon>Alteromonadales</taxon>
        <taxon>Shewanellaceae</taxon>
        <taxon>Shewanella</taxon>
    </lineage>
</organism>
<proteinExistence type="inferred from homology"/>
<feature type="domain" description="Peptidase M14" evidence="2">
    <location>
        <begin position="18"/>
        <end position="272"/>
    </location>
</feature>
<dbReference type="SUPFAM" id="SSF53187">
    <property type="entry name" value="Zn-dependent exopeptidases"/>
    <property type="match status" value="1"/>
</dbReference>